<dbReference type="InterPro" id="IPR035959">
    <property type="entry name" value="RutC-like_sf"/>
</dbReference>
<dbReference type="OrthoDB" id="9803101at2"/>
<protein>
    <submittedName>
        <fullName evidence="2 3">Endoribonuclease L-PSP</fullName>
    </submittedName>
</protein>
<dbReference type="FunFam" id="3.30.1330.40:FF:000001">
    <property type="entry name" value="L-PSP family endoribonuclease"/>
    <property type="match status" value="1"/>
</dbReference>
<evidence type="ECO:0000256" key="1">
    <source>
        <dbReference type="ARBA" id="ARBA00010552"/>
    </source>
</evidence>
<dbReference type="Pfam" id="PF01042">
    <property type="entry name" value="Ribonuc_L-PSP"/>
    <property type="match status" value="1"/>
</dbReference>
<organism evidence="3 4">
    <name type="scientific">Leptotrichia wadei</name>
    <dbReference type="NCBI Taxonomy" id="157687"/>
    <lineage>
        <taxon>Bacteria</taxon>
        <taxon>Fusobacteriati</taxon>
        <taxon>Fusobacteriota</taxon>
        <taxon>Fusobacteriia</taxon>
        <taxon>Fusobacteriales</taxon>
        <taxon>Leptotrichiaceae</taxon>
        <taxon>Leptotrichia</taxon>
    </lineage>
</organism>
<dbReference type="InterPro" id="IPR006056">
    <property type="entry name" value="RidA"/>
</dbReference>
<evidence type="ECO:0000313" key="4">
    <source>
        <dbReference type="Proteomes" id="UP000070483"/>
    </source>
</evidence>
<dbReference type="SUPFAM" id="SSF55298">
    <property type="entry name" value="YjgF-like"/>
    <property type="match status" value="1"/>
</dbReference>
<dbReference type="PANTHER" id="PTHR11803">
    <property type="entry name" value="2-IMINOBUTANOATE/2-IMINOPROPANOATE DEAMINASE RIDA"/>
    <property type="match status" value="1"/>
</dbReference>
<dbReference type="CDD" id="cd00448">
    <property type="entry name" value="YjgF_YER057c_UK114_family"/>
    <property type="match status" value="1"/>
</dbReference>
<accession>A0A133ZZU6</accession>
<dbReference type="Gene3D" id="3.30.1330.40">
    <property type="entry name" value="RutC-like"/>
    <property type="match status" value="1"/>
</dbReference>
<dbReference type="GO" id="GO:0005829">
    <property type="term" value="C:cytosol"/>
    <property type="evidence" value="ECO:0007669"/>
    <property type="project" value="TreeGrafter"/>
</dbReference>
<sequence length="121" mass="13369">MKKIPEAVGPYSAFRKAGDFLYISGQIAINPENQKVEAVTVEDQARQVLENLKAILENNGLTTGNVIKTTVLLDNIDDFITVNNIYAEYFSEPYPARSAFAVDKLPKGVLVEIEAIAYFGK</sequence>
<dbReference type="GeneID" id="84804960"/>
<dbReference type="InterPro" id="IPR006175">
    <property type="entry name" value="YjgF/YER057c/UK114"/>
</dbReference>
<reference evidence="2 5" key="3">
    <citation type="submission" date="2019-07" db="EMBL/GenBank/DDBJ databases">
        <title>Complete Genome Sequence of Leptotrichia wadei Strain JMUB3934.</title>
        <authorList>
            <person name="Watanabe S."/>
            <person name="Cui L."/>
        </authorList>
    </citation>
    <scope>NUCLEOTIDE SEQUENCE [LARGE SCALE GENOMIC DNA]</scope>
    <source>
        <strain evidence="2 5">JMUB3934</strain>
    </source>
</reference>
<name>A0A133ZZU6_9FUSO</name>
<reference evidence="4" key="2">
    <citation type="submission" date="2016-01" db="EMBL/GenBank/DDBJ databases">
        <authorList>
            <person name="Mitreva M."/>
            <person name="Pepin K.H."/>
            <person name="Mihindukulasuriya K.A."/>
            <person name="Fulton R."/>
            <person name="Fronick C."/>
            <person name="O'Laughlin M."/>
            <person name="Miner T."/>
            <person name="Herter B."/>
            <person name="Rosa B.A."/>
            <person name="Cordes M."/>
            <person name="Tomlinson C."/>
            <person name="Wollam A."/>
            <person name="Palsikar V.B."/>
            <person name="Mardis E.R."/>
            <person name="Wilson R.K."/>
        </authorList>
    </citation>
    <scope>NUCLEOTIDE SEQUENCE [LARGE SCALE GENOMIC DNA]</scope>
    <source>
        <strain evidence="4">KA00185</strain>
    </source>
</reference>
<dbReference type="STRING" id="157687.HMPREF3180_01936"/>
<dbReference type="PATRIC" id="fig|157687.3.peg.1934"/>
<dbReference type="GO" id="GO:0019239">
    <property type="term" value="F:deaminase activity"/>
    <property type="evidence" value="ECO:0007669"/>
    <property type="project" value="TreeGrafter"/>
</dbReference>
<gene>
    <name evidence="3" type="ORF">HMPREF3180_01936</name>
    <name evidence="2" type="ORF">JMUB3934_1752</name>
</gene>
<dbReference type="EMBL" id="AP019835">
    <property type="protein sequence ID" value="BBM50446.1"/>
    <property type="molecule type" value="Genomic_DNA"/>
</dbReference>
<dbReference type="Proteomes" id="UP000070483">
    <property type="component" value="Unassembled WGS sequence"/>
</dbReference>
<dbReference type="NCBIfam" id="TIGR00004">
    <property type="entry name" value="Rid family detoxifying hydrolase"/>
    <property type="match status" value="1"/>
</dbReference>
<reference evidence="3" key="1">
    <citation type="submission" date="2016-01" db="EMBL/GenBank/DDBJ databases">
        <authorList>
            <person name="Oliw E.H."/>
        </authorList>
    </citation>
    <scope>NUCLEOTIDE SEQUENCE [LARGE SCALE GENOMIC DNA]</scope>
    <source>
        <strain evidence="3">KA00185</strain>
    </source>
</reference>
<dbReference type="EMBL" id="LSDD01000147">
    <property type="protein sequence ID" value="KXB60943.1"/>
    <property type="molecule type" value="Genomic_DNA"/>
</dbReference>
<comment type="similarity">
    <text evidence="1">Belongs to the RutC family.</text>
</comment>
<dbReference type="AlphaFoldDB" id="A0A133ZZU6"/>
<evidence type="ECO:0000313" key="5">
    <source>
        <dbReference type="Proteomes" id="UP000321501"/>
    </source>
</evidence>
<evidence type="ECO:0000313" key="3">
    <source>
        <dbReference type="EMBL" id="KXB60943.1"/>
    </source>
</evidence>
<keyword evidence="4" id="KW-1185">Reference proteome</keyword>
<proteinExistence type="inferred from homology"/>
<evidence type="ECO:0000313" key="2">
    <source>
        <dbReference type="EMBL" id="BBM50446.1"/>
    </source>
</evidence>
<dbReference type="PANTHER" id="PTHR11803:SF39">
    <property type="entry name" value="2-IMINOBUTANOATE_2-IMINOPROPANOATE DEAMINASE"/>
    <property type="match status" value="1"/>
</dbReference>
<dbReference type="RefSeq" id="WP_018498564.1">
    <property type="nucleotide sequence ID" value="NZ_AP019829.2"/>
</dbReference>
<dbReference type="Proteomes" id="UP000321501">
    <property type="component" value="Chromosome"/>
</dbReference>